<accession>A0A2A5J2A3</accession>
<feature type="domain" description="Apea-like HEPN" evidence="1">
    <location>
        <begin position="251"/>
        <end position="383"/>
    </location>
</feature>
<comment type="caution">
    <text evidence="3">The sequence shown here is derived from an EMBL/GenBank/DDBJ whole genome shotgun (WGS) entry which is preliminary data.</text>
</comment>
<proteinExistence type="predicted"/>
<organism evidence="3 4">
    <name type="scientific">Rhodococcus qingshengii</name>
    <dbReference type="NCBI Taxonomy" id="334542"/>
    <lineage>
        <taxon>Bacteria</taxon>
        <taxon>Bacillati</taxon>
        <taxon>Actinomycetota</taxon>
        <taxon>Actinomycetes</taxon>
        <taxon>Mycobacteriales</taxon>
        <taxon>Nocardiaceae</taxon>
        <taxon>Rhodococcus</taxon>
        <taxon>Rhodococcus erythropolis group</taxon>
    </lineage>
</organism>
<dbReference type="Proteomes" id="UP000230886">
    <property type="component" value="Unassembled WGS sequence"/>
</dbReference>
<evidence type="ECO:0000313" key="3">
    <source>
        <dbReference type="EMBL" id="PCK23339.1"/>
    </source>
</evidence>
<dbReference type="AlphaFoldDB" id="A0A2A5J2A3"/>
<reference evidence="3 4" key="1">
    <citation type="submission" date="2017-07" db="EMBL/GenBank/DDBJ databases">
        <title>Draft sequence of Rhodococcus enclensis 23b-28.</title>
        <authorList>
            <person name="Besaury L."/>
            <person name="Sancelme M."/>
            <person name="Amato P."/>
            <person name="Lallement A."/>
            <person name="Delort A.-M."/>
        </authorList>
    </citation>
    <scope>NUCLEOTIDE SEQUENCE [LARGE SCALE GENOMIC DNA]</scope>
    <source>
        <strain evidence="3 4">23b-28</strain>
    </source>
</reference>
<name>A0A2A5J2A3_RHOSG</name>
<feature type="domain" description="ApeA N-terminal" evidence="2">
    <location>
        <begin position="5"/>
        <end position="110"/>
    </location>
</feature>
<dbReference type="InterPro" id="IPR041223">
    <property type="entry name" value="ApeA_NTD"/>
</dbReference>
<sequence>MIVDNGQWWMPSNRDSTGTGTLTTVDDGSLRLKLDHRIVPWAKANQIVWGETADGTPVTLLGCVALSDRHLAQAVHVHVALIGAHIASVDDRIFCQVSVSLSNLTDWATRGHDAPPLPEQMTNPQRPGEQLSLRRVGREVQLVIESDEPRRWADFDTTIQAFEDLLTLAGNADCRIESSVLSTSDGTPVQVWMKADPVIERRWHPVFALSTVSDRFISDWLTLRAQLGMSGSVLFSLDYGGRGYFQNKLFNAASAAEGFHQILHPDTTGISDPEHADLKGHIKALPDGPARRWALSAIQRNQPGFARRMRELASIPDSEAVATVLRDQAKWVTWMVNARNAIGHSSWDGMDKIPREVRPALTYVTKTLMHLVMFEKLGLSSDQQRSAAAVSYHNLRQHYDDYFDPAPAD</sequence>
<gene>
    <name evidence="3" type="ORF">CHR55_30285</name>
</gene>
<protein>
    <recommendedName>
        <fullName evidence="5">ApeA N-terminal domain-containing protein</fullName>
    </recommendedName>
</protein>
<evidence type="ECO:0000259" key="1">
    <source>
        <dbReference type="Pfam" id="PF18739"/>
    </source>
</evidence>
<dbReference type="EMBL" id="NOVD01000052">
    <property type="protein sequence ID" value="PCK23339.1"/>
    <property type="molecule type" value="Genomic_DNA"/>
</dbReference>
<evidence type="ECO:0000259" key="2">
    <source>
        <dbReference type="Pfam" id="PF18862"/>
    </source>
</evidence>
<dbReference type="Pfam" id="PF18862">
    <property type="entry name" value="ApeA_NTD1"/>
    <property type="match status" value="1"/>
</dbReference>
<dbReference type="RefSeq" id="WP_024487993.1">
    <property type="nucleotide sequence ID" value="NZ_NOVD01000052.1"/>
</dbReference>
<dbReference type="Pfam" id="PF18739">
    <property type="entry name" value="HEPN_Apea"/>
    <property type="match status" value="1"/>
</dbReference>
<dbReference type="InterPro" id="IPR041229">
    <property type="entry name" value="HEPN_Apea"/>
</dbReference>
<evidence type="ECO:0000313" key="4">
    <source>
        <dbReference type="Proteomes" id="UP000230886"/>
    </source>
</evidence>
<evidence type="ECO:0008006" key="5">
    <source>
        <dbReference type="Google" id="ProtNLM"/>
    </source>
</evidence>